<feature type="transmembrane region" description="Helical" evidence="8">
    <location>
        <begin position="21"/>
        <end position="47"/>
    </location>
</feature>
<dbReference type="SUPFAM" id="SSF160240">
    <property type="entry name" value="Cation efflux protein cytoplasmic domain-like"/>
    <property type="match status" value="1"/>
</dbReference>
<sequence>MGSGHGHAQASATARHRGRMIAVIAITSLVFVAQVIGGIVAGSLALISDSLHVATDITGVLMALIASHFAARPASDRRTFGYYRLEILAAVVNAAVLFGIAIWVFSEASRRLFRPPAVSADLVLVIAIAGLVVNGISLALLHRGQKESLNVRGAYLEVMGDLTGSLAVVVAAIGIQLTGLQVIDPIASVVVALMILPRAWRLMREAIDVLLEATPKGMDLREVRRLMLAAERVVDVHDLHAWTLTSGLPVLSAHVVVEASDLQDTGRLLDALHEILMGRFDVEHSTIQVEPVGHAEHEGARHA</sequence>
<dbReference type="NCBIfam" id="TIGR01297">
    <property type="entry name" value="CDF"/>
    <property type="match status" value="1"/>
</dbReference>
<feature type="transmembrane region" description="Helical" evidence="8">
    <location>
        <begin position="53"/>
        <end position="71"/>
    </location>
</feature>
<dbReference type="EMBL" id="JBHUFV010000061">
    <property type="protein sequence ID" value="MFD1937795.1"/>
    <property type="molecule type" value="Genomic_DNA"/>
</dbReference>
<organism evidence="11 12">
    <name type="scientific">Nonomuraea mangrovi</name>
    <dbReference type="NCBI Taxonomy" id="2316207"/>
    <lineage>
        <taxon>Bacteria</taxon>
        <taxon>Bacillati</taxon>
        <taxon>Actinomycetota</taxon>
        <taxon>Actinomycetes</taxon>
        <taxon>Streptosporangiales</taxon>
        <taxon>Streptosporangiaceae</taxon>
        <taxon>Nonomuraea</taxon>
    </lineage>
</organism>
<accession>A0ABW4T9V0</accession>
<evidence type="ECO:0000256" key="1">
    <source>
        <dbReference type="ARBA" id="ARBA00004141"/>
    </source>
</evidence>
<feature type="transmembrane region" description="Helical" evidence="8">
    <location>
        <begin position="117"/>
        <end position="141"/>
    </location>
</feature>
<feature type="transmembrane region" description="Helical" evidence="8">
    <location>
        <begin position="179"/>
        <end position="196"/>
    </location>
</feature>
<dbReference type="InterPro" id="IPR027469">
    <property type="entry name" value="Cation_efflux_TMD_sf"/>
</dbReference>
<evidence type="ECO:0000256" key="3">
    <source>
        <dbReference type="ARBA" id="ARBA00022448"/>
    </source>
</evidence>
<evidence type="ECO:0000256" key="7">
    <source>
        <dbReference type="ARBA" id="ARBA00023136"/>
    </source>
</evidence>
<keyword evidence="6" id="KW-0406">Ion transport</keyword>
<dbReference type="InterPro" id="IPR036837">
    <property type="entry name" value="Cation_efflux_CTD_sf"/>
</dbReference>
<dbReference type="Pfam" id="PF16916">
    <property type="entry name" value="ZT_dimer"/>
    <property type="match status" value="1"/>
</dbReference>
<dbReference type="InterPro" id="IPR027470">
    <property type="entry name" value="Cation_efflux_CTD"/>
</dbReference>
<comment type="similarity">
    <text evidence="2">Belongs to the cation diffusion facilitator (CDF) transporter (TC 2.A.4) family. SLC30A subfamily.</text>
</comment>
<feature type="domain" description="Cation efflux protein cytoplasmic" evidence="10">
    <location>
        <begin position="215"/>
        <end position="291"/>
    </location>
</feature>
<dbReference type="InterPro" id="IPR002524">
    <property type="entry name" value="Cation_efflux"/>
</dbReference>
<feature type="domain" description="Cation efflux protein transmembrane" evidence="9">
    <location>
        <begin position="21"/>
        <end position="211"/>
    </location>
</feature>
<evidence type="ECO:0000256" key="8">
    <source>
        <dbReference type="SAM" id="Phobius"/>
    </source>
</evidence>
<dbReference type="Gene3D" id="1.20.1510.10">
    <property type="entry name" value="Cation efflux protein transmembrane domain"/>
    <property type="match status" value="1"/>
</dbReference>
<evidence type="ECO:0000256" key="4">
    <source>
        <dbReference type="ARBA" id="ARBA00022692"/>
    </source>
</evidence>
<evidence type="ECO:0000313" key="12">
    <source>
        <dbReference type="Proteomes" id="UP001597368"/>
    </source>
</evidence>
<dbReference type="InterPro" id="IPR058533">
    <property type="entry name" value="Cation_efflux_TM"/>
</dbReference>
<keyword evidence="5 8" id="KW-1133">Transmembrane helix</keyword>
<keyword evidence="4 8" id="KW-0812">Transmembrane</keyword>
<keyword evidence="3" id="KW-0813">Transport</keyword>
<feature type="transmembrane region" description="Helical" evidence="8">
    <location>
        <begin position="83"/>
        <end position="105"/>
    </location>
</feature>
<dbReference type="Pfam" id="PF01545">
    <property type="entry name" value="Cation_efflux"/>
    <property type="match status" value="1"/>
</dbReference>
<evidence type="ECO:0000313" key="11">
    <source>
        <dbReference type="EMBL" id="MFD1937795.1"/>
    </source>
</evidence>
<dbReference type="Proteomes" id="UP001597368">
    <property type="component" value="Unassembled WGS sequence"/>
</dbReference>
<dbReference type="PANTHER" id="PTHR11562:SF17">
    <property type="entry name" value="RE54080P-RELATED"/>
    <property type="match status" value="1"/>
</dbReference>
<gene>
    <name evidence="11" type="ORF">ACFSKW_40630</name>
</gene>
<evidence type="ECO:0000256" key="2">
    <source>
        <dbReference type="ARBA" id="ARBA00008873"/>
    </source>
</evidence>
<evidence type="ECO:0000259" key="10">
    <source>
        <dbReference type="Pfam" id="PF16916"/>
    </source>
</evidence>
<evidence type="ECO:0000256" key="5">
    <source>
        <dbReference type="ARBA" id="ARBA00022989"/>
    </source>
</evidence>
<comment type="caution">
    <text evidence="11">The sequence shown here is derived from an EMBL/GenBank/DDBJ whole genome shotgun (WGS) entry which is preliminary data.</text>
</comment>
<protein>
    <submittedName>
        <fullName evidence="11">Cation diffusion facilitator family transporter</fullName>
    </submittedName>
</protein>
<reference evidence="12" key="1">
    <citation type="journal article" date="2019" name="Int. J. Syst. Evol. Microbiol.">
        <title>The Global Catalogue of Microorganisms (GCM) 10K type strain sequencing project: providing services to taxonomists for standard genome sequencing and annotation.</title>
        <authorList>
            <consortium name="The Broad Institute Genomics Platform"/>
            <consortium name="The Broad Institute Genome Sequencing Center for Infectious Disease"/>
            <person name="Wu L."/>
            <person name="Ma J."/>
        </authorList>
    </citation>
    <scope>NUCLEOTIDE SEQUENCE [LARGE SCALE GENOMIC DNA]</scope>
    <source>
        <strain evidence="12">ICMP 6774ER</strain>
    </source>
</reference>
<dbReference type="SUPFAM" id="SSF161111">
    <property type="entry name" value="Cation efflux protein transmembrane domain-like"/>
    <property type="match status" value="1"/>
</dbReference>
<proteinExistence type="inferred from homology"/>
<keyword evidence="12" id="KW-1185">Reference proteome</keyword>
<name>A0ABW4T9V0_9ACTN</name>
<dbReference type="PANTHER" id="PTHR11562">
    <property type="entry name" value="CATION EFFLUX PROTEIN/ ZINC TRANSPORTER"/>
    <property type="match status" value="1"/>
</dbReference>
<feature type="transmembrane region" description="Helical" evidence="8">
    <location>
        <begin position="153"/>
        <end position="173"/>
    </location>
</feature>
<dbReference type="InterPro" id="IPR050681">
    <property type="entry name" value="CDF/SLC30A"/>
</dbReference>
<keyword evidence="7 8" id="KW-0472">Membrane</keyword>
<dbReference type="RefSeq" id="WP_379579294.1">
    <property type="nucleotide sequence ID" value="NZ_JBHUFV010000061.1"/>
</dbReference>
<evidence type="ECO:0000259" key="9">
    <source>
        <dbReference type="Pfam" id="PF01545"/>
    </source>
</evidence>
<comment type="subcellular location">
    <subcellularLocation>
        <location evidence="1">Membrane</location>
        <topology evidence="1">Multi-pass membrane protein</topology>
    </subcellularLocation>
</comment>
<evidence type="ECO:0000256" key="6">
    <source>
        <dbReference type="ARBA" id="ARBA00023065"/>
    </source>
</evidence>